<reference evidence="3" key="2">
    <citation type="submission" date="2019-11" db="EMBL/GenBank/DDBJ databases">
        <title>Improved Assembly of Tolypothrix boutellei genome.</title>
        <authorList>
            <person name="Sarangi A.N."/>
            <person name="Mukherjee M."/>
            <person name="Ghosh S."/>
            <person name="Singh D."/>
            <person name="Das A."/>
            <person name="Kant S."/>
            <person name="Prusty A."/>
            <person name="Tripathy S."/>
        </authorList>
    </citation>
    <scope>NUCLEOTIDE SEQUENCE</scope>
    <source>
        <strain evidence="3">VB521301</strain>
    </source>
</reference>
<dbReference type="Gene3D" id="2.60.40.10">
    <property type="entry name" value="Immunoglobulins"/>
    <property type="match status" value="1"/>
</dbReference>
<comment type="caution">
    <text evidence="4">The sequence shown here is derived from an EMBL/GenBank/DDBJ whole genome shotgun (WGS) entry which is preliminary data.</text>
</comment>
<dbReference type="Proteomes" id="UP000029738">
    <property type="component" value="Unassembled WGS sequence"/>
</dbReference>
<accession>A0A0C1R581</accession>
<evidence type="ECO:0000313" key="5">
    <source>
        <dbReference type="Proteomes" id="UP000029738"/>
    </source>
</evidence>
<dbReference type="Pfam" id="PF00345">
    <property type="entry name" value="PapD_N"/>
    <property type="match status" value="1"/>
</dbReference>
<dbReference type="InterPro" id="IPR013783">
    <property type="entry name" value="Ig-like_fold"/>
</dbReference>
<name>A0A0C1R581_9CYAN</name>
<reference evidence="4" key="1">
    <citation type="journal article" date="2015" name="Genome Announc.">
        <title>Draft Genome Sequence of Tolypothrix boutellei Strain VB521301.</title>
        <authorList>
            <person name="Chandrababunaidu M.M."/>
            <person name="Singh D."/>
            <person name="Sen D."/>
            <person name="Bhan S."/>
            <person name="Das S."/>
            <person name="Gupta A."/>
            <person name="Adhikary S.P."/>
            <person name="Tripathy S."/>
        </authorList>
    </citation>
    <scope>NUCLEOTIDE SEQUENCE</scope>
    <source>
        <strain evidence="4">VB521301</strain>
    </source>
</reference>
<dbReference type="InterPro" id="IPR016147">
    <property type="entry name" value="Pili_assmbl_chaperone_N"/>
</dbReference>
<dbReference type="STRING" id="1479485.DA73_0241075"/>
<evidence type="ECO:0000313" key="4">
    <source>
        <dbReference type="EMBL" id="KIE07480.1"/>
    </source>
</evidence>
<proteinExistence type="predicted"/>
<keyword evidence="1" id="KW-0732">Signal</keyword>
<gene>
    <name evidence="4" type="ORF">DA73_0241075</name>
    <name evidence="3" type="ORF">DA73_0400028885</name>
</gene>
<organism evidence="4">
    <name type="scientific">Tolypothrix bouteillei VB521301</name>
    <dbReference type="NCBI Taxonomy" id="1479485"/>
    <lineage>
        <taxon>Bacteria</taxon>
        <taxon>Bacillati</taxon>
        <taxon>Cyanobacteriota</taxon>
        <taxon>Cyanophyceae</taxon>
        <taxon>Nostocales</taxon>
        <taxon>Tolypothrichaceae</taxon>
        <taxon>Tolypothrix</taxon>
    </lineage>
</organism>
<evidence type="ECO:0000313" key="3">
    <source>
        <dbReference type="EMBL" id="KAF3889046.1"/>
    </source>
</evidence>
<dbReference type="InterPro" id="IPR008962">
    <property type="entry name" value="PapD-like_sf"/>
</dbReference>
<dbReference type="SUPFAM" id="SSF49354">
    <property type="entry name" value="PapD-like"/>
    <property type="match status" value="1"/>
</dbReference>
<sequence length="287" mass="31111">MFKTPRCIALSLIGALALGIPIATAMEVGVSPPRFEIEFNNKTRTQSLNVTNLSSKPVEMKAYVRTWTTTEDNKFQEAQSTEQSLDRWIVFTPSRFTIPPRSSQTIRFEIRPKVKPSPGEHRAVLYLEEVPPGGEDSQAVVAIGRLGVVIYGYSGEIKRVGALNSVRVDTKPNGATAVFDISSTGNAHVRVKGQYAIWSAAKYPGAAATKALPDVENPQAKLPENVLNAGLLDFSAVLPGTRRQLLLPISKKLPPGKYVLDINGDLSGTRIDQGIPFTIPASSATQK</sequence>
<dbReference type="GO" id="GO:0071555">
    <property type="term" value="P:cell wall organization"/>
    <property type="evidence" value="ECO:0007669"/>
    <property type="project" value="InterPro"/>
</dbReference>
<evidence type="ECO:0000259" key="2">
    <source>
        <dbReference type="Pfam" id="PF00345"/>
    </source>
</evidence>
<dbReference type="EMBL" id="JHEG02000059">
    <property type="protein sequence ID" value="KIE07480.1"/>
    <property type="molecule type" value="Genomic_DNA"/>
</dbReference>
<keyword evidence="5" id="KW-1185">Reference proteome</keyword>
<dbReference type="OrthoDB" id="509944at2"/>
<dbReference type="AlphaFoldDB" id="A0A0C1R581"/>
<protein>
    <submittedName>
        <fullName evidence="3">Fimbria/pilus periplasmic chaperone</fullName>
    </submittedName>
    <submittedName>
        <fullName evidence="4">P pilus assembly protein, chaperone PapD</fullName>
    </submittedName>
</protein>
<dbReference type="EMBL" id="JHEG04000001">
    <property type="protein sequence ID" value="KAF3889046.1"/>
    <property type="molecule type" value="Genomic_DNA"/>
</dbReference>
<feature type="signal peptide" evidence="1">
    <location>
        <begin position="1"/>
        <end position="25"/>
    </location>
</feature>
<dbReference type="GO" id="GO:0030288">
    <property type="term" value="C:outer membrane-bounded periplasmic space"/>
    <property type="evidence" value="ECO:0007669"/>
    <property type="project" value="InterPro"/>
</dbReference>
<evidence type="ECO:0000256" key="1">
    <source>
        <dbReference type="SAM" id="SignalP"/>
    </source>
</evidence>
<feature type="chain" id="PRO_5036532853" evidence="1">
    <location>
        <begin position="26"/>
        <end position="287"/>
    </location>
</feature>
<dbReference type="RefSeq" id="WP_038075981.1">
    <property type="nucleotide sequence ID" value="NZ_JHEG04000001.1"/>
</dbReference>
<feature type="domain" description="Pili assembly chaperone N-terminal" evidence="2">
    <location>
        <begin position="34"/>
        <end position="138"/>
    </location>
</feature>